<evidence type="ECO:0000313" key="3">
    <source>
        <dbReference type="Proteomes" id="UP000481030"/>
    </source>
</evidence>
<sequence length="157" mass="17383">MTSKSMRSFAGGLIVAATLCGAVYFSGPAKATTKQTAEKLSNEEMKTLLAEEGYVIYSEKEWDQLEAEKEPAKEAPNKNEETKQDENVIYRTILNVSLGMTSIDVGRSLEKAKIIDNARAFSTEVEKRGLSSKLKPGIYEVESGMNMDQILSVMFKK</sequence>
<feature type="chain" id="PRO_5027023485" evidence="1">
    <location>
        <begin position="32"/>
        <end position="157"/>
    </location>
</feature>
<dbReference type="Gene3D" id="3.30.1490.480">
    <property type="entry name" value="Endolytic murein transglycosylase"/>
    <property type="match status" value="1"/>
</dbReference>
<proteinExistence type="predicted"/>
<dbReference type="EMBL" id="WBOS01000001">
    <property type="protein sequence ID" value="KAB2338063.1"/>
    <property type="molecule type" value="Genomic_DNA"/>
</dbReference>
<evidence type="ECO:0000256" key="1">
    <source>
        <dbReference type="SAM" id="SignalP"/>
    </source>
</evidence>
<dbReference type="Proteomes" id="UP000481030">
    <property type="component" value="Unassembled WGS sequence"/>
</dbReference>
<accession>A0A6L3VBB9</accession>
<keyword evidence="1" id="KW-0732">Signal</keyword>
<organism evidence="2 3">
    <name type="scientific">Cytobacillus depressus</name>
    <dbReference type="NCBI Taxonomy" id="1602942"/>
    <lineage>
        <taxon>Bacteria</taxon>
        <taxon>Bacillati</taxon>
        <taxon>Bacillota</taxon>
        <taxon>Bacilli</taxon>
        <taxon>Bacillales</taxon>
        <taxon>Bacillaceae</taxon>
        <taxon>Cytobacillus</taxon>
    </lineage>
</organism>
<reference evidence="2 3" key="1">
    <citation type="journal article" date="2016" name="Antonie Van Leeuwenhoek">
        <title>Bacillus depressus sp. nov., isolated from soil of a sunflower field.</title>
        <authorList>
            <person name="Wei X."/>
            <person name="Xin D."/>
            <person name="Xin Y."/>
            <person name="Zhang H."/>
            <person name="Wang T."/>
            <person name="Zhang J."/>
        </authorList>
    </citation>
    <scope>NUCLEOTIDE SEQUENCE [LARGE SCALE GENOMIC DNA]</scope>
    <source>
        <strain evidence="2 3">BZ1</strain>
    </source>
</reference>
<protein>
    <submittedName>
        <fullName evidence="2">Endolytic transglycosylase MltG</fullName>
    </submittedName>
</protein>
<evidence type="ECO:0000313" key="2">
    <source>
        <dbReference type="EMBL" id="KAB2338063.1"/>
    </source>
</evidence>
<name>A0A6L3VBB9_9BACI</name>
<dbReference type="OrthoDB" id="2942983at2"/>
<dbReference type="RefSeq" id="WP_151532785.1">
    <property type="nucleotide sequence ID" value="NZ_WBOS01000001.1"/>
</dbReference>
<gene>
    <name evidence="2" type="ORF">F7731_00325</name>
</gene>
<dbReference type="AlphaFoldDB" id="A0A6L3VBB9"/>
<feature type="signal peptide" evidence="1">
    <location>
        <begin position="1"/>
        <end position="31"/>
    </location>
</feature>
<comment type="caution">
    <text evidence="2">The sequence shown here is derived from an EMBL/GenBank/DDBJ whole genome shotgun (WGS) entry which is preliminary data.</text>
</comment>
<keyword evidence="3" id="KW-1185">Reference proteome</keyword>